<feature type="compositionally biased region" description="Polar residues" evidence="1">
    <location>
        <begin position="1806"/>
        <end position="1818"/>
    </location>
</feature>
<feature type="region of interest" description="Disordered" evidence="1">
    <location>
        <begin position="22"/>
        <end position="108"/>
    </location>
</feature>
<feature type="region of interest" description="Disordered" evidence="1">
    <location>
        <begin position="298"/>
        <end position="374"/>
    </location>
</feature>
<gene>
    <name evidence="2" type="ORF">VaNZ11_006011</name>
</gene>
<name>A0ABQ5RZR5_9CHLO</name>
<feature type="compositionally biased region" description="Polar residues" evidence="1">
    <location>
        <begin position="473"/>
        <end position="482"/>
    </location>
</feature>
<keyword evidence="3" id="KW-1185">Reference proteome</keyword>
<evidence type="ECO:0000313" key="2">
    <source>
        <dbReference type="EMBL" id="GLI63107.1"/>
    </source>
</evidence>
<feature type="region of interest" description="Disordered" evidence="1">
    <location>
        <begin position="645"/>
        <end position="699"/>
    </location>
</feature>
<dbReference type="Proteomes" id="UP001165090">
    <property type="component" value="Unassembled WGS sequence"/>
</dbReference>
<feature type="compositionally biased region" description="Low complexity" evidence="1">
    <location>
        <begin position="400"/>
        <end position="418"/>
    </location>
</feature>
<feature type="compositionally biased region" description="Low complexity" evidence="1">
    <location>
        <begin position="766"/>
        <end position="784"/>
    </location>
</feature>
<feature type="region of interest" description="Disordered" evidence="1">
    <location>
        <begin position="2103"/>
        <end position="2122"/>
    </location>
</feature>
<reference evidence="2 3" key="1">
    <citation type="journal article" date="2023" name="IScience">
        <title>Expanded male sex-determining region conserved during the evolution of homothallism in the green alga Volvox.</title>
        <authorList>
            <person name="Yamamoto K."/>
            <person name="Matsuzaki R."/>
            <person name="Mahakham W."/>
            <person name="Heman W."/>
            <person name="Sekimoto H."/>
            <person name="Kawachi M."/>
            <person name="Minakuchi Y."/>
            <person name="Toyoda A."/>
            <person name="Nozaki H."/>
        </authorList>
    </citation>
    <scope>NUCLEOTIDE SEQUENCE [LARGE SCALE GENOMIC DNA]</scope>
    <source>
        <strain evidence="2 3">NIES-4468</strain>
    </source>
</reference>
<feature type="region of interest" description="Disordered" evidence="1">
    <location>
        <begin position="1672"/>
        <end position="1696"/>
    </location>
</feature>
<feature type="compositionally biased region" description="Pro residues" evidence="1">
    <location>
        <begin position="688"/>
        <end position="698"/>
    </location>
</feature>
<feature type="region of interest" description="Disordered" evidence="1">
    <location>
        <begin position="1741"/>
        <end position="1823"/>
    </location>
</feature>
<feature type="compositionally biased region" description="Low complexity" evidence="1">
    <location>
        <begin position="668"/>
        <end position="683"/>
    </location>
</feature>
<comment type="caution">
    <text evidence="2">The sequence shown here is derived from an EMBL/GenBank/DDBJ whole genome shotgun (WGS) entry which is preliminary data.</text>
</comment>
<organism evidence="2 3">
    <name type="scientific">Volvox africanus</name>
    <dbReference type="NCBI Taxonomy" id="51714"/>
    <lineage>
        <taxon>Eukaryota</taxon>
        <taxon>Viridiplantae</taxon>
        <taxon>Chlorophyta</taxon>
        <taxon>core chlorophytes</taxon>
        <taxon>Chlorophyceae</taxon>
        <taxon>CS clade</taxon>
        <taxon>Chlamydomonadales</taxon>
        <taxon>Volvocaceae</taxon>
        <taxon>Volvox</taxon>
    </lineage>
</organism>
<feature type="compositionally biased region" description="Basic and acidic residues" evidence="1">
    <location>
        <begin position="30"/>
        <end position="39"/>
    </location>
</feature>
<feature type="compositionally biased region" description="Basic and acidic residues" evidence="1">
    <location>
        <begin position="797"/>
        <end position="806"/>
    </location>
</feature>
<feature type="region of interest" description="Disordered" evidence="1">
    <location>
        <begin position="388"/>
        <end position="586"/>
    </location>
</feature>
<dbReference type="EMBL" id="BSDZ01000014">
    <property type="protein sequence ID" value="GLI63107.1"/>
    <property type="molecule type" value="Genomic_DNA"/>
</dbReference>
<feature type="compositionally biased region" description="Polar residues" evidence="1">
    <location>
        <begin position="1497"/>
        <end position="1508"/>
    </location>
</feature>
<feature type="compositionally biased region" description="Low complexity" evidence="1">
    <location>
        <begin position="531"/>
        <end position="583"/>
    </location>
</feature>
<feature type="compositionally biased region" description="Low complexity" evidence="1">
    <location>
        <begin position="511"/>
        <end position="524"/>
    </location>
</feature>
<feature type="compositionally biased region" description="Low complexity" evidence="1">
    <location>
        <begin position="298"/>
        <end position="308"/>
    </location>
</feature>
<feature type="compositionally biased region" description="Basic and acidic residues" evidence="1">
    <location>
        <begin position="1572"/>
        <end position="1590"/>
    </location>
</feature>
<evidence type="ECO:0000313" key="3">
    <source>
        <dbReference type="Proteomes" id="UP001165090"/>
    </source>
</evidence>
<feature type="compositionally biased region" description="Basic and acidic residues" evidence="1">
    <location>
        <begin position="1541"/>
        <end position="1550"/>
    </location>
</feature>
<feature type="compositionally biased region" description="Low complexity" evidence="1">
    <location>
        <begin position="747"/>
        <end position="759"/>
    </location>
</feature>
<feature type="region of interest" description="Disordered" evidence="1">
    <location>
        <begin position="2022"/>
        <end position="2080"/>
    </location>
</feature>
<feature type="compositionally biased region" description="Polar residues" evidence="1">
    <location>
        <begin position="2109"/>
        <end position="2121"/>
    </location>
</feature>
<sequence length="2181" mass="225540">MAPIAEETPRRGSTIAEKIAQFRAAGNTRSPERISKEEAFWWQKPSPSRPDVAPRRLDVSFEPPPTAQVQLASPGPKSQSRHSESDARHRGIDQGHSRTTPQPAVPAGAAAVALQRLAQEHPTLYHAVMSLERRADGRLSEAAMQLANQALVRSTVAAHGASGTATVPVTRRDSGDASLGHTTTTILPQTSQRLSPSSGQQWHQMHDEVQARAQAALAAAAAAAAAGSSGMHGSRASASHEEEGFDQLLSRYRSGASMSARTDPAMATSLELRGPVASARYLPSYAVKTQDLKAPGATAAARATSGAALPVSSKSAPPETPQPERRPSGSQVTAEQRPRQNLPPTNADGDGEGGTAGPLEAAGQAASSKRPSVEKLQKILRLANMASRMSASYSEGSRLADAAGTAEGAAPADTAPPAASTPVQCSNGGGHLPTATQLQAQPQAQTRPDESGPRRSRHDSASSSAGELAVEASLSSLHTRTSAHGPMHTANSDAQANGERAGATPGPALQHGGHAAAGGADAAANPTEQHSSAAPASAPEESSATAANSSPEEAVAAATSNTAASESAAASGPLAGGAPAESSVAPPFEFPMIAGTAMNPEGLMSRATPEPLTASTSAAATVAARRVQFSPNEPQIRLFSEGTVEPAAVPPGQQNTSAVPLPGVPTSGVPGAPQAPPGAMQPVFLLPSPTPPDDPNAPCPTHIFVPADPALPPALVSVPGFEPLPLGNVQPPQAQRRRRSQGGDSVSPASRGRRSASPSTSPPPRESGTGAAPAGGTASKASGSESGGAGATAKGKQRTEVDRVLDSDSDSDTDTARARIPTDMALEMRAAEQAAAQVEQEVSVHTRNRLSRLLDQVAAFKRTEGERLLREGERLKMVEELKAMNIDQLAALLGPTSELLKEISKFRDLYTGNLELVKATADEHTRAVLDALQRTSDTAQAVKEAVVESALRQQDEVLEMVDRIAPAAPPPPPPRSSLLTLPAQTLYGGVPAASDLLNPTWWTQLLDPANRASLAGSVAAAASAMGPDTLRVDAAESPTLLSEGWQSQAAAGDALAQQVAGLASAIRSSLDHQNGGGGSHEDFSVSAITRAARQVSMTLDMAVREYINRTTHVAATPGSIPATTAYVLNPAIPVGPQGVAMPQAALSAAVTAPEMSIGVSQAVSPGQADPWIVQTVALSPVALPDGRVMQKPLDTASVLPYSAASPGHVPVQAGGLGPHVPPSSSYVMVVQGVPPGAASAPTAHQLVAVQGPLPAGGASGTALLNLPTCSSAIAVDPPVEGLMPRGFPAQQPLPPHLLHLSAPGCGMSAAGAPPLNAAAQPGAGLPCRMDLQMVRILPSPQQPAQGPLQQLSHMLQPQHEWQEEQQQQQLRELQELSAQLQHDPGSLLPRHMDSSADGVSRATQAWPLDGAVSAVGRSHGASHSLGGVSGNWCQPETRIQDSSDLADCAPEAEVMRGAHSRPATAGSAAPTGIHQRAVSQSPPLSATAASPPRSTLVTSRHSSGTQLDPTRLPSRSRHSSSSYDGSDDGIDGSRSPSGDSKVFEGPDDARVASWAQVTGTEHGLNRRAGVPESRKQRQSHEKCGSEELRSAQRRGRSPRSTQRRPGHSQDGAIGMQSRRRRNKSSYYTAEVAGSISSTGQGGRSGVSGSGAGSCIRGLSVAGSEPSLAGGIANLNAMAPPSPPSRPTTETPFASSAAKATFYSSPAGSQAQAQVQMQPQHALQGQQPAVNAAVLTHASRFQKPQVYQEPQQQHSRQHPYQGDFDTRGHSPDQNLGTDHQHESGAMQRQSNMTWSSTRKTTTASSSAQQHLPSAGTQSPAARDSSIMQSAGALHVPNPLSQARETGIPSGVTCASINAAESPRRLAIWQHDNSTGLSTRPHVARPLFTQPSHAMGASGSMSQSQRAHPSLMGLEAPVSSADAVSLCDVVGDLWLQGVQQTSGNVPIMVRTAAAGTLTFADMGVMAGYTPTGLPGHTVTSVAAGPSMSRCSSQVAYAQPSPYGYHHQYHQNHIHIGQHLQEEQLRQHTQQLPKQQQSVTPRPPQRQGHGGSQLLNEWPEAPGSPSTTAGGPQPSALLSPPRRSMAGSWVGAVASMGANSCQQLQPPLQQQRTPPVQNLQPSLHSASAQLTTQQQEAAPEAAPTLMIPTVPSVSSLAGRSEEVQRAYQATLAQLQAVYHGHVQG</sequence>
<feature type="compositionally biased region" description="Low complexity" evidence="1">
    <location>
        <begin position="432"/>
        <end position="446"/>
    </location>
</feature>
<accession>A0ABQ5RZR5</accession>
<feature type="compositionally biased region" description="Basic and acidic residues" evidence="1">
    <location>
        <begin position="81"/>
        <end position="96"/>
    </location>
</feature>
<feature type="region of interest" description="Disordered" evidence="1">
    <location>
        <begin position="722"/>
        <end position="816"/>
    </location>
</feature>
<feature type="compositionally biased region" description="Polar residues" evidence="1">
    <location>
        <begin position="2024"/>
        <end position="2037"/>
    </location>
</feature>
<feature type="compositionally biased region" description="Basic residues" evidence="1">
    <location>
        <begin position="1591"/>
        <end position="1606"/>
    </location>
</feature>
<feature type="compositionally biased region" description="Low complexity" evidence="1">
    <location>
        <begin position="1741"/>
        <end position="1752"/>
    </location>
</feature>
<feature type="compositionally biased region" description="Low complexity" evidence="1">
    <location>
        <begin position="1792"/>
        <end position="1805"/>
    </location>
</feature>
<proteinExistence type="predicted"/>
<protein>
    <submittedName>
        <fullName evidence="2">Uncharacterized protein</fullName>
    </submittedName>
</protein>
<feature type="compositionally biased region" description="Low complexity" evidence="1">
    <location>
        <begin position="1481"/>
        <end position="1496"/>
    </location>
</feature>
<feature type="region of interest" description="Disordered" evidence="1">
    <location>
        <begin position="1454"/>
        <end position="1628"/>
    </location>
</feature>
<evidence type="ECO:0000256" key="1">
    <source>
        <dbReference type="SAM" id="MobiDB-lite"/>
    </source>
</evidence>